<name>A0A1S4EC48_DIACI</name>
<dbReference type="GeneID" id="103509593"/>
<evidence type="ECO:0000313" key="3">
    <source>
        <dbReference type="Proteomes" id="UP000079169"/>
    </source>
</evidence>
<evidence type="ECO:0000256" key="2">
    <source>
        <dbReference type="SAM" id="Phobius"/>
    </source>
</evidence>
<feature type="compositionally biased region" description="Polar residues" evidence="1">
    <location>
        <begin position="134"/>
        <end position="144"/>
    </location>
</feature>
<sequence length="237" mass="27260">MWVTFHPHVWHRFVDTKWHFVSGNSSHLVRAYSVPITYLRAYCRGKMKILPLLAIIFVISAPGFTIGSPLPKGSASEDPAKPIGGPRGKIIDADNPAQLDRRGKKNEAVESKGSRNTSRDPEIPAKLSDRQRRGQWQSAHSDTSLNRRDINNQQQLYPQHYPGNKIQSDVEPNALQRIPLNKRDFDGQHTWPKNLHPLNKRDFNEQQFPKNPHPLNKETLQWATFPKDHSSFKQERL</sequence>
<feature type="compositionally biased region" description="Basic and acidic residues" evidence="1">
    <location>
        <begin position="99"/>
        <end position="132"/>
    </location>
</feature>
<accession>A0A1S4EC48</accession>
<dbReference type="KEGG" id="dci:103509593"/>
<gene>
    <name evidence="4" type="primary">LOC103509593</name>
</gene>
<proteinExistence type="predicted"/>
<dbReference type="AlphaFoldDB" id="A0A1S4EC48"/>
<dbReference type="RefSeq" id="XP_017299728.2">
    <property type="nucleotide sequence ID" value="XM_017444239.2"/>
</dbReference>
<reference evidence="4" key="1">
    <citation type="submission" date="2025-08" db="UniProtKB">
        <authorList>
            <consortium name="RefSeq"/>
        </authorList>
    </citation>
    <scope>IDENTIFICATION</scope>
</reference>
<dbReference type="PaxDb" id="121845-A0A1S4EC48"/>
<keyword evidence="2" id="KW-0812">Transmembrane</keyword>
<feature type="transmembrane region" description="Helical" evidence="2">
    <location>
        <begin position="49"/>
        <end position="70"/>
    </location>
</feature>
<protein>
    <submittedName>
        <fullName evidence="4">Uncharacterized protein LOC103509593</fullName>
    </submittedName>
</protein>
<keyword evidence="3" id="KW-1185">Reference proteome</keyword>
<evidence type="ECO:0000313" key="4">
    <source>
        <dbReference type="RefSeq" id="XP_017299728.2"/>
    </source>
</evidence>
<dbReference type="Proteomes" id="UP000079169">
    <property type="component" value="Unplaced"/>
</dbReference>
<organism evidence="3 4">
    <name type="scientific">Diaphorina citri</name>
    <name type="common">Asian citrus psyllid</name>
    <dbReference type="NCBI Taxonomy" id="121845"/>
    <lineage>
        <taxon>Eukaryota</taxon>
        <taxon>Metazoa</taxon>
        <taxon>Ecdysozoa</taxon>
        <taxon>Arthropoda</taxon>
        <taxon>Hexapoda</taxon>
        <taxon>Insecta</taxon>
        <taxon>Pterygota</taxon>
        <taxon>Neoptera</taxon>
        <taxon>Paraneoptera</taxon>
        <taxon>Hemiptera</taxon>
        <taxon>Sternorrhyncha</taxon>
        <taxon>Psylloidea</taxon>
        <taxon>Psyllidae</taxon>
        <taxon>Diaphorininae</taxon>
        <taxon>Diaphorina</taxon>
    </lineage>
</organism>
<feature type="region of interest" description="Disordered" evidence="1">
    <location>
        <begin position="70"/>
        <end position="149"/>
    </location>
</feature>
<keyword evidence="2" id="KW-0472">Membrane</keyword>
<evidence type="ECO:0000256" key="1">
    <source>
        <dbReference type="SAM" id="MobiDB-lite"/>
    </source>
</evidence>
<keyword evidence="2" id="KW-1133">Transmembrane helix</keyword>